<keyword evidence="3 6" id="KW-1133">Transmembrane helix</keyword>
<feature type="domain" description="NADH-Ubiquinone oxidoreductase (complex I) chain 5 N-terminal" evidence="8">
    <location>
        <begin position="72"/>
        <end position="123"/>
    </location>
</feature>
<dbReference type="GO" id="GO:0003954">
    <property type="term" value="F:NADH dehydrogenase activity"/>
    <property type="evidence" value="ECO:0007669"/>
    <property type="project" value="TreeGrafter"/>
</dbReference>
<protein>
    <submittedName>
        <fullName evidence="9">NADH dehydrogenase subunit L</fullName>
        <ecNumber evidence="9">1.6.5.3</ecNumber>
    </submittedName>
</protein>
<dbReference type="PRINTS" id="PR01434">
    <property type="entry name" value="NADHDHGNASE5"/>
</dbReference>
<evidence type="ECO:0000259" key="7">
    <source>
        <dbReference type="Pfam" id="PF00361"/>
    </source>
</evidence>
<feature type="transmembrane region" description="Helical" evidence="6">
    <location>
        <begin position="628"/>
        <end position="646"/>
    </location>
</feature>
<dbReference type="Gene3D" id="1.20.5.2700">
    <property type="match status" value="1"/>
</dbReference>
<feature type="transmembrane region" description="Helical" evidence="6">
    <location>
        <begin position="293"/>
        <end position="314"/>
    </location>
</feature>
<dbReference type="GO" id="GO:0042773">
    <property type="term" value="P:ATP synthesis coupled electron transport"/>
    <property type="evidence" value="ECO:0007669"/>
    <property type="project" value="InterPro"/>
</dbReference>
<dbReference type="Pfam" id="PF00662">
    <property type="entry name" value="Proton_antipo_N"/>
    <property type="match status" value="1"/>
</dbReference>
<feature type="transmembrane region" description="Helical" evidence="6">
    <location>
        <begin position="400"/>
        <end position="418"/>
    </location>
</feature>
<dbReference type="GO" id="GO:0016020">
    <property type="term" value="C:membrane"/>
    <property type="evidence" value="ECO:0007669"/>
    <property type="project" value="UniProtKB-SubCell"/>
</dbReference>
<reference evidence="9" key="1">
    <citation type="submission" date="2018-07" db="EMBL/GenBank/DDBJ databases">
        <authorList>
            <consortium name="Genoscope - CEA"/>
            <person name="William W."/>
        </authorList>
    </citation>
    <scope>NUCLEOTIDE SEQUENCE</scope>
    <source>
        <strain evidence="9">IK1</strain>
    </source>
</reference>
<keyword evidence="9" id="KW-0560">Oxidoreductase</keyword>
<evidence type="ECO:0000259" key="8">
    <source>
        <dbReference type="Pfam" id="PF00662"/>
    </source>
</evidence>
<dbReference type="Pfam" id="PF00361">
    <property type="entry name" value="Proton_antipo_M"/>
    <property type="match status" value="1"/>
</dbReference>
<feature type="transmembrane region" description="Helical" evidence="6">
    <location>
        <begin position="29"/>
        <end position="53"/>
    </location>
</feature>
<dbReference type="EC" id="1.6.5.3" evidence="9"/>
<dbReference type="NCBIfam" id="NF005141">
    <property type="entry name" value="PRK06590.1"/>
    <property type="match status" value="1"/>
</dbReference>
<feature type="transmembrane region" description="Helical" evidence="6">
    <location>
        <begin position="482"/>
        <end position="504"/>
    </location>
</feature>
<evidence type="ECO:0000256" key="4">
    <source>
        <dbReference type="ARBA" id="ARBA00023136"/>
    </source>
</evidence>
<evidence type="ECO:0000313" key="9">
    <source>
        <dbReference type="EMBL" id="VBB48163.1"/>
    </source>
</evidence>
<feature type="transmembrane region" description="Helical" evidence="6">
    <location>
        <begin position="321"/>
        <end position="339"/>
    </location>
</feature>
<feature type="transmembrane region" description="Helical" evidence="6">
    <location>
        <begin position="176"/>
        <end position="198"/>
    </location>
</feature>
<evidence type="ECO:0000256" key="3">
    <source>
        <dbReference type="ARBA" id="ARBA00022989"/>
    </source>
</evidence>
<dbReference type="GO" id="GO:0008137">
    <property type="term" value="F:NADH dehydrogenase (ubiquinone) activity"/>
    <property type="evidence" value="ECO:0007669"/>
    <property type="project" value="InterPro"/>
</dbReference>
<feature type="transmembrane region" description="Helical" evidence="6">
    <location>
        <begin position="122"/>
        <end position="140"/>
    </location>
</feature>
<dbReference type="NCBIfam" id="TIGR01974">
    <property type="entry name" value="NDH_I_L"/>
    <property type="match status" value="1"/>
</dbReference>
<feature type="transmembrane region" description="Helical" evidence="6">
    <location>
        <begin position="89"/>
        <end position="110"/>
    </location>
</feature>
<dbReference type="InterPro" id="IPR003945">
    <property type="entry name" value="NU5C-like"/>
</dbReference>
<feature type="domain" description="NADH:quinone oxidoreductase/Mrp antiporter transmembrane" evidence="7">
    <location>
        <begin position="139"/>
        <end position="449"/>
    </location>
</feature>
<dbReference type="GO" id="GO:0015990">
    <property type="term" value="P:electron transport coupled proton transport"/>
    <property type="evidence" value="ECO:0007669"/>
    <property type="project" value="TreeGrafter"/>
</dbReference>
<sequence>MEYTILILLLPLLTFISLGLLDSKLKPQISGLIGTTSLGIVTALSYYTAFVYFTTQCVDGVYQTLIPFKTLWVNMGANLHIDLGVLLDPISVMMLVVISTVSFMVHLYSLGYMHGEKGFQRYYAFLSLFSFAMLGLVVATNIFQMYIFWELVGVSSYLLISFYYTKPSAVAAGKKAFIVTRFADMFFLIGILVLSYYTKTFDFNILTSGNESVFSSALGSKFIGASVLTWAMALIFIGGAGKSAMFPLHIWLPDAMEGPTPVSALIHAATMVVAGVYLVARLFPIYIDFTPEVLHGIAYVGAFTAMFSAIIAIVQTDIKRVLAFSTISQIGFMMVALGVSTSMELNHHEHGGLGYMASMFHLFTHAMFKALLFLGAGSVIHAVHSNEMKDMGGLRKYMPITHITFLIACLAIAGIPPFSGFFSKDEILTATYHFGTGMGIWMTITAGITAFYMFRLYYNIFWGKNQEHSHDHGHHTPHESPMIMSIPLLVLAGITVFVGIWSIFGSFGTFITPEKTQYLIHLDWKIAGTSIVVALIAIILATILYKKPNEVPTKMAQRFSGLYKAMYNRFYIDEVYLFITKKIIFNNVSRPLAWFDRHVVDGAMNGMAWLTSWTSKETKTFQSGEVQWYAYVFLFGALLITVLSILM</sequence>
<evidence type="ECO:0000256" key="5">
    <source>
        <dbReference type="RuleBase" id="RU000320"/>
    </source>
</evidence>
<accession>A0A653AJB8</accession>
<feature type="transmembrane region" description="Helical" evidence="6">
    <location>
        <begin position="218"/>
        <end position="241"/>
    </location>
</feature>
<dbReference type="PANTHER" id="PTHR42829:SF2">
    <property type="entry name" value="NADH-UBIQUINONE OXIDOREDUCTASE CHAIN 5"/>
    <property type="match status" value="1"/>
</dbReference>
<dbReference type="InterPro" id="IPR001750">
    <property type="entry name" value="ND/Mrp_TM"/>
</dbReference>
<dbReference type="PANTHER" id="PTHR42829">
    <property type="entry name" value="NADH-UBIQUINONE OXIDOREDUCTASE CHAIN 5"/>
    <property type="match status" value="1"/>
</dbReference>
<organism evidence="9">
    <name type="scientific">uncultured Paludibacter sp</name>
    <dbReference type="NCBI Taxonomy" id="497635"/>
    <lineage>
        <taxon>Bacteria</taxon>
        <taxon>Pseudomonadati</taxon>
        <taxon>Bacteroidota</taxon>
        <taxon>Bacteroidia</taxon>
        <taxon>Bacteroidales</taxon>
        <taxon>Paludibacteraceae</taxon>
        <taxon>Paludibacter</taxon>
        <taxon>environmental samples</taxon>
    </lineage>
</organism>
<feature type="transmembrane region" description="Helical" evidence="6">
    <location>
        <begin position="262"/>
        <end position="287"/>
    </location>
</feature>
<dbReference type="EMBL" id="UPXZ01000039">
    <property type="protein sequence ID" value="VBB48163.1"/>
    <property type="molecule type" value="Genomic_DNA"/>
</dbReference>
<dbReference type="GO" id="GO:0012505">
    <property type="term" value="C:endomembrane system"/>
    <property type="evidence" value="ECO:0007669"/>
    <property type="project" value="UniProtKB-SubCell"/>
</dbReference>
<comment type="subcellular location">
    <subcellularLocation>
        <location evidence="1">Endomembrane system</location>
        <topology evidence="1">Multi-pass membrane protein</topology>
    </subcellularLocation>
    <subcellularLocation>
        <location evidence="5">Membrane</location>
        <topology evidence="5">Multi-pass membrane protein</topology>
    </subcellularLocation>
</comment>
<evidence type="ECO:0000256" key="6">
    <source>
        <dbReference type="SAM" id="Phobius"/>
    </source>
</evidence>
<feature type="transmembrane region" description="Helical" evidence="6">
    <location>
        <begin position="359"/>
        <end position="380"/>
    </location>
</feature>
<dbReference type="InterPro" id="IPR018393">
    <property type="entry name" value="NADHpl_OxRdtase_5_subgr"/>
</dbReference>
<feature type="transmembrane region" description="Helical" evidence="6">
    <location>
        <begin position="524"/>
        <end position="545"/>
    </location>
</feature>
<evidence type="ECO:0000256" key="1">
    <source>
        <dbReference type="ARBA" id="ARBA00004127"/>
    </source>
</evidence>
<keyword evidence="2 5" id="KW-0812">Transmembrane</keyword>
<keyword evidence="4 6" id="KW-0472">Membrane</keyword>
<gene>
    <name evidence="9" type="ORF">TRIP_D440181</name>
</gene>
<feature type="transmembrane region" description="Helical" evidence="6">
    <location>
        <begin position="146"/>
        <end position="164"/>
    </location>
</feature>
<dbReference type="AlphaFoldDB" id="A0A653AJB8"/>
<name>A0A653AJB8_9BACT</name>
<feature type="transmembrane region" description="Helical" evidence="6">
    <location>
        <begin position="438"/>
        <end position="461"/>
    </location>
</feature>
<evidence type="ECO:0000256" key="2">
    <source>
        <dbReference type="ARBA" id="ARBA00022692"/>
    </source>
</evidence>
<proteinExistence type="predicted"/>
<dbReference type="InterPro" id="IPR001516">
    <property type="entry name" value="Proton_antipo_N"/>
</dbReference>